<organism evidence="4">
    <name type="scientific">Zea mays</name>
    <name type="common">Maize</name>
    <dbReference type="NCBI Taxonomy" id="4577"/>
    <lineage>
        <taxon>Eukaryota</taxon>
        <taxon>Viridiplantae</taxon>
        <taxon>Streptophyta</taxon>
        <taxon>Embryophyta</taxon>
        <taxon>Tracheophyta</taxon>
        <taxon>Spermatophyta</taxon>
        <taxon>Magnoliopsida</taxon>
        <taxon>Liliopsida</taxon>
        <taxon>Poales</taxon>
        <taxon>Poaceae</taxon>
        <taxon>PACMAD clade</taxon>
        <taxon>Panicoideae</taxon>
        <taxon>Andropogonodae</taxon>
        <taxon>Andropogoneae</taxon>
        <taxon>Tripsacinae</taxon>
        <taxon>Zea</taxon>
    </lineage>
</organism>
<proteinExistence type="evidence at protein level"/>
<feature type="compositionally biased region" description="Acidic residues" evidence="2">
    <location>
        <begin position="91"/>
        <end position="100"/>
    </location>
</feature>
<name>B4FWP8_MAIZE</name>
<dbReference type="STRING" id="4577.B4FWP8"/>
<feature type="region of interest" description="Disordered" evidence="2">
    <location>
        <begin position="1"/>
        <end position="239"/>
    </location>
</feature>
<feature type="compositionally biased region" description="Basic and acidic residues" evidence="2">
    <location>
        <begin position="403"/>
        <end position="416"/>
    </location>
</feature>
<dbReference type="Pfam" id="PF04504">
    <property type="entry name" value="GeBP-like_DBD"/>
    <property type="match status" value="1"/>
</dbReference>
<feature type="compositionally biased region" description="Pro residues" evidence="2">
    <location>
        <begin position="7"/>
        <end position="17"/>
    </location>
</feature>
<dbReference type="EnsemblPlants" id="Zm00001eb237120_T001">
    <property type="protein sequence ID" value="Zm00001eb237120_P001"/>
    <property type="gene ID" value="Zm00001eb237120"/>
</dbReference>
<feature type="compositionally biased region" description="Basic and acidic residues" evidence="2">
    <location>
        <begin position="34"/>
        <end position="43"/>
    </location>
</feature>
<evidence type="ECO:0000313" key="7">
    <source>
        <dbReference type="Proteomes" id="UP000007305"/>
    </source>
</evidence>
<evidence type="ECO:0000256" key="2">
    <source>
        <dbReference type="SAM" id="MobiDB-lite"/>
    </source>
</evidence>
<dbReference type="EnsemblPlants" id="Zm00001eb237120_T002">
    <property type="protein sequence ID" value="Zm00001eb237120_P002"/>
    <property type="gene ID" value="Zm00001eb237120"/>
</dbReference>
<gene>
    <name evidence="6" type="primary">LOC100273632</name>
    <name evidence="5" type="ORF">ZEAMMB73_Zm00001d015965</name>
</gene>
<dbReference type="SMR" id="B4FWP8"/>
<sequence>MARKRQAPPPPPPPPPPQEEEDESSSEESGSEEESPRLPELRRPSQAAAANNADSSDADSDSDADVQAFQMRQVPRFPTKQTHPVSHPESGAEEEEGELSESEHENPVPVVQKKAVAAAGMSKTGQERKRPASDPAPSGKAKKTKAEATPPAKAKKGEKLAPDATPAGKAKKGKTELETLAPDATPAGKAKKGKVEKTAPEATPSGKGKKGGDKLEKPAALDRSPSDSKSEKLAHFSRTWEKDDEMKILEALAAHVKSEGVLPKTDFLLASVRDRLVRKNCNYTDIYEKVRRLKERYEKLVSTGTVPSKEDELQMYNLSKTIWGEKSKEATAAITSQKGGAVTKRKKGQANKEKMDGNAKSGVAKEAAHSTANQSGDSHKGSKKGQARLSEDATTTVSPSKSKKQETRNEELDKDGGNLAKGKKGKTDKGKMDRDTDNLTPKETINENQNGDILIRSKEGEIHDDETGDANVQGVRRGFDKLQKLYSNLAFYVEEIEAHHPCGETLKRAFEFIADEKAEGLESKIKKQRVAEAKAEVRQGDVKKEVLNLLLSLVD</sequence>
<dbReference type="PANTHER" id="PTHR31662">
    <property type="entry name" value="BNAANNG10740D PROTEIN-RELATED"/>
    <property type="match status" value="1"/>
</dbReference>
<feature type="region of interest" description="Disordered" evidence="2">
    <location>
        <begin position="334"/>
        <end position="469"/>
    </location>
</feature>
<keyword evidence="8" id="KW-1267">Proteomics identification</keyword>
<protein>
    <submittedName>
        <fullName evidence="5">Tyrosine specific protein phosphatase-like</fullName>
    </submittedName>
</protein>
<dbReference type="KEGG" id="zma:100273632"/>
<comment type="similarity">
    <text evidence="1">Belongs to the GeBP family.</text>
</comment>
<dbReference type="ExpressionAtlas" id="B4FWP8">
    <property type="expression patterns" value="baseline and differential"/>
</dbReference>
<evidence type="ECO:0007829" key="8">
    <source>
        <dbReference type="PeptideAtlas" id="B4FWP8"/>
    </source>
</evidence>
<feature type="domain" description="Glabrous enhancer-binding protein-like DBD" evidence="3">
    <location>
        <begin position="236"/>
        <end position="324"/>
    </location>
</feature>
<dbReference type="eggNOG" id="ENOG502R6HP">
    <property type="taxonomic scope" value="Eukaryota"/>
</dbReference>
<evidence type="ECO:0000259" key="3">
    <source>
        <dbReference type="Pfam" id="PF04504"/>
    </source>
</evidence>
<keyword evidence="7" id="KW-1185">Reference proteome</keyword>
<dbReference type="GO" id="GO:0005634">
    <property type="term" value="C:nucleus"/>
    <property type="evidence" value="ECO:0000318"/>
    <property type="project" value="GO_Central"/>
</dbReference>
<dbReference type="Gramene" id="Zm00001eb237120_T002">
    <property type="protein sequence ID" value="Zm00001eb237120_P002"/>
    <property type="gene ID" value="Zm00001eb237120"/>
</dbReference>
<dbReference type="AlphaFoldDB" id="B4FWP8"/>
<reference evidence="4" key="1">
    <citation type="journal article" date="2009" name="PLoS Genet.">
        <title>Sequencing, mapping, and analysis of 27,455 maize full-length cDNAs.</title>
        <authorList>
            <person name="Soderlund C."/>
            <person name="Descour A."/>
            <person name="Kudrna D."/>
            <person name="Bomhoff M."/>
            <person name="Boyd L."/>
            <person name="Currie J."/>
            <person name="Angelova A."/>
            <person name="Collura K."/>
            <person name="Wissotski M."/>
            <person name="Ashley E."/>
            <person name="Morrow D."/>
            <person name="Fernandes J."/>
            <person name="Walbot V."/>
            <person name="Yu Y."/>
        </authorList>
    </citation>
    <scope>NUCLEOTIDE SEQUENCE</scope>
    <source>
        <strain evidence="4">B73</strain>
    </source>
</reference>
<feature type="compositionally biased region" description="Polar residues" evidence="2">
    <location>
        <begin position="438"/>
        <end position="451"/>
    </location>
</feature>
<evidence type="ECO:0000256" key="1">
    <source>
        <dbReference type="ARBA" id="ARBA00010820"/>
    </source>
</evidence>
<dbReference type="Proteomes" id="UP000007305">
    <property type="component" value="Chromosome 5"/>
</dbReference>
<dbReference type="Gramene" id="Zm00001eb237120_T001">
    <property type="protein sequence ID" value="Zm00001eb237120_P001"/>
    <property type="gene ID" value="Zm00001eb237120"/>
</dbReference>
<dbReference type="OrthoDB" id="662253at2759"/>
<dbReference type="InterPro" id="IPR007592">
    <property type="entry name" value="GEBP"/>
</dbReference>
<feature type="compositionally biased region" description="Acidic residues" evidence="2">
    <location>
        <begin position="18"/>
        <end position="33"/>
    </location>
</feature>
<evidence type="ECO:0000313" key="4">
    <source>
        <dbReference type="EMBL" id="ACF86541.1"/>
    </source>
</evidence>
<feature type="compositionally biased region" description="Basic and acidic residues" evidence="2">
    <location>
        <begin position="425"/>
        <end position="437"/>
    </location>
</feature>
<reference evidence="7" key="2">
    <citation type="journal article" date="2009" name="Science">
        <title>The B73 maize genome: complexity, diversity, and dynamics.</title>
        <authorList>
            <person name="Schnable P.S."/>
            <person name="Ware D."/>
            <person name="Fulton R.S."/>
            <person name="Stein J.C."/>
            <person name="Wei F."/>
            <person name="Pasternak S."/>
            <person name="Liang C."/>
            <person name="Zhang J."/>
            <person name="Fulton L."/>
            <person name="Graves T.A."/>
            <person name="Minx P."/>
            <person name="Reily A.D."/>
            <person name="Courtney L."/>
            <person name="Kruchowski S.S."/>
            <person name="Tomlinson C."/>
            <person name="Strong C."/>
            <person name="Delehaunty K."/>
            <person name="Fronick C."/>
            <person name="Courtney B."/>
            <person name="Rock S.M."/>
            <person name="Belter E."/>
            <person name="Du F."/>
            <person name="Kim K."/>
            <person name="Abbott R.M."/>
            <person name="Cotton M."/>
            <person name="Levy A."/>
            <person name="Marchetto P."/>
            <person name="Ochoa K."/>
            <person name="Jackson S.M."/>
            <person name="Gillam B."/>
            <person name="Chen W."/>
            <person name="Yan L."/>
            <person name="Higginbotham J."/>
            <person name="Cardenas M."/>
            <person name="Waligorski J."/>
            <person name="Applebaum E."/>
            <person name="Phelps L."/>
            <person name="Falcone J."/>
            <person name="Kanchi K."/>
            <person name="Thane T."/>
            <person name="Scimone A."/>
            <person name="Thane N."/>
            <person name="Henke J."/>
            <person name="Wang T."/>
            <person name="Ruppert J."/>
            <person name="Shah N."/>
            <person name="Rotter K."/>
            <person name="Hodges J."/>
            <person name="Ingenthron E."/>
            <person name="Cordes M."/>
            <person name="Kohlberg S."/>
            <person name="Sgro J."/>
            <person name="Delgado B."/>
            <person name="Mead K."/>
            <person name="Chinwalla A."/>
            <person name="Leonard S."/>
            <person name="Crouse K."/>
            <person name="Collura K."/>
            <person name="Kudrna D."/>
            <person name="Currie J."/>
            <person name="He R."/>
            <person name="Angelova A."/>
            <person name="Rajasekar S."/>
            <person name="Mueller T."/>
            <person name="Lomeli R."/>
            <person name="Scara G."/>
            <person name="Ko A."/>
            <person name="Delaney K."/>
            <person name="Wissotski M."/>
            <person name="Lopez G."/>
            <person name="Campos D."/>
            <person name="Braidotti M."/>
            <person name="Ashley E."/>
            <person name="Golser W."/>
            <person name="Kim H."/>
            <person name="Lee S."/>
            <person name="Lin J."/>
            <person name="Dujmic Z."/>
            <person name="Kim W."/>
            <person name="Talag J."/>
            <person name="Zuccolo A."/>
            <person name="Fan C."/>
            <person name="Sebastian A."/>
            <person name="Kramer M."/>
            <person name="Spiegel L."/>
            <person name="Nascimento L."/>
            <person name="Zutavern T."/>
            <person name="Miller B."/>
            <person name="Ambroise C."/>
            <person name="Muller S."/>
            <person name="Spooner W."/>
            <person name="Narechania A."/>
            <person name="Ren L."/>
            <person name="Wei S."/>
            <person name="Kumari S."/>
            <person name="Faga B."/>
            <person name="Levy M.J."/>
            <person name="McMahan L."/>
            <person name="Van Buren P."/>
            <person name="Vaughn M.W."/>
            <person name="Ying K."/>
            <person name="Yeh C.-T."/>
            <person name="Emrich S.J."/>
            <person name="Jia Y."/>
            <person name="Kalyanaraman A."/>
            <person name="Hsia A.-P."/>
            <person name="Barbazuk W.B."/>
            <person name="Baucom R.S."/>
            <person name="Brutnell T.P."/>
            <person name="Carpita N.C."/>
            <person name="Chaparro C."/>
            <person name="Chia J.-M."/>
            <person name="Deragon J.-M."/>
            <person name="Estill J.C."/>
            <person name="Fu Y."/>
            <person name="Jeddeloh J.A."/>
            <person name="Han Y."/>
            <person name="Lee H."/>
            <person name="Li P."/>
            <person name="Lisch D.R."/>
            <person name="Liu S."/>
            <person name="Liu Z."/>
            <person name="Nagel D.H."/>
            <person name="McCann M.C."/>
            <person name="SanMiguel P."/>
            <person name="Myers A.M."/>
            <person name="Nettleton D."/>
            <person name="Nguyen J."/>
            <person name="Penning B.W."/>
            <person name="Ponnala L."/>
            <person name="Schneider K.L."/>
            <person name="Schwartz D.C."/>
            <person name="Sharma A."/>
            <person name="Soderlund C."/>
            <person name="Springer N.M."/>
            <person name="Sun Q."/>
            <person name="Wang H."/>
            <person name="Waterman M."/>
            <person name="Westerman R."/>
            <person name="Wolfgruber T.K."/>
            <person name="Yang L."/>
            <person name="Yu Y."/>
            <person name="Zhang L."/>
            <person name="Zhou S."/>
            <person name="Zhu Q."/>
            <person name="Bennetzen J.L."/>
            <person name="Dawe R.K."/>
            <person name="Jiang J."/>
            <person name="Jiang N."/>
            <person name="Presting G.G."/>
            <person name="Wessler S.R."/>
            <person name="Aluru S."/>
            <person name="Martienssen R.A."/>
            <person name="Clifton S.W."/>
            <person name="McCombie W.R."/>
            <person name="Wing R.A."/>
            <person name="Wilson R.K."/>
        </authorList>
    </citation>
    <scope>NUCLEOTIDE SEQUENCE [LARGE SCALE GENOMIC DNA]</scope>
    <source>
        <strain evidence="7">cv. B73</strain>
    </source>
</reference>
<feature type="compositionally biased region" description="Basic and acidic residues" evidence="2">
    <location>
        <begin position="210"/>
        <end position="239"/>
    </location>
</feature>
<dbReference type="EMBL" id="BT041536">
    <property type="protein sequence ID" value="ACF86541.1"/>
    <property type="molecule type" value="mRNA"/>
</dbReference>
<evidence type="ECO:0000313" key="6">
    <source>
        <dbReference type="EnsemblPlants" id="Zm00001eb237120_P001"/>
    </source>
</evidence>
<reference evidence="6" key="5">
    <citation type="submission" date="2021-05" db="UniProtKB">
        <authorList>
            <consortium name="EnsemblPlants"/>
        </authorList>
    </citation>
    <scope>IDENTIFICATION</scope>
    <source>
        <strain evidence="6">cv. B73</strain>
    </source>
</reference>
<dbReference type="PaxDb" id="4577-GRMZM2G021015_P01"/>
<feature type="compositionally biased region" description="Low complexity" evidence="2">
    <location>
        <begin position="44"/>
        <end position="55"/>
    </location>
</feature>
<dbReference type="RefSeq" id="NP_001141520.1">
    <property type="nucleotide sequence ID" value="NM_001148048.2"/>
</dbReference>
<dbReference type="GeneID" id="100273632"/>
<dbReference type="OMA" id="KIAEVRM"/>
<dbReference type="InterPro" id="IPR053932">
    <property type="entry name" value="GeBP-like_DBD"/>
</dbReference>
<evidence type="ECO:0000313" key="5">
    <source>
        <dbReference type="EMBL" id="AQK69819.1"/>
    </source>
</evidence>
<dbReference type="GO" id="GO:0006355">
    <property type="term" value="P:regulation of DNA-templated transcription"/>
    <property type="evidence" value="ECO:0007669"/>
    <property type="project" value="InterPro"/>
</dbReference>
<reference evidence="5" key="3">
    <citation type="submission" date="2015-12" db="EMBL/GenBank/DDBJ databases">
        <title>Update maize B73 reference genome by single molecule sequencing technologies.</title>
        <authorList>
            <consortium name="Maize Genome Sequencing Project"/>
            <person name="Ware D."/>
        </authorList>
    </citation>
    <scope>NUCLEOTIDE SEQUENCE</scope>
    <source>
        <tissue evidence="5">Seedling</tissue>
    </source>
</reference>
<dbReference type="PANTHER" id="PTHR31662:SF10">
    <property type="entry name" value="OS02G0288200 PROTEIN"/>
    <property type="match status" value="1"/>
</dbReference>
<reference evidence="6" key="4">
    <citation type="submission" date="2019-07" db="EMBL/GenBank/DDBJ databases">
        <authorList>
            <person name="Seetharam A."/>
            <person name="Woodhouse M."/>
            <person name="Cannon E."/>
        </authorList>
    </citation>
    <scope>NUCLEOTIDE SEQUENCE [LARGE SCALE GENOMIC DNA]</scope>
    <source>
        <strain evidence="6">cv. B73</strain>
    </source>
</reference>
<accession>B4FWP8</accession>
<feature type="compositionally biased region" description="Low complexity" evidence="2">
    <location>
        <begin position="107"/>
        <end position="119"/>
    </location>
</feature>
<dbReference type="EMBL" id="CM000781">
    <property type="protein sequence ID" value="AQK69819.1"/>
    <property type="molecule type" value="Genomic_DNA"/>
</dbReference>